<evidence type="ECO:0000313" key="4">
    <source>
        <dbReference type="EMBL" id="KAF6148095.1"/>
    </source>
</evidence>
<dbReference type="PANTHER" id="PTHR39757">
    <property type="match status" value="1"/>
</dbReference>
<evidence type="ECO:0000256" key="3">
    <source>
        <dbReference type="SAM" id="Phobius"/>
    </source>
</evidence>
<dbReference type="AlphaFoldDB" id="A0A7J7LZQ2"/>
<comment type="pathway">
    <text evidence="1">Carotenoid biosynthesis.</text>
</comment>
<dbReference type="GO" id="GO:0016117">
    <property type="term" value="P:carotenoid biosynthetic process"/>
    <property type="evidence" value="ECO:0007669"/>
    <property type="project" value="InterPro"/>
</dbReference>
<keyword evidence="3" id="KW-0812">Transmembrane</keyword>
<reference evidence="4 5" key="1">
    <citation type="journal article" date="2020" name="IScience">
        <title>Genome Sequencing of the Endangered Kingdonia uniflora (Circaeasteraceae, Ranunculales) Reveals Potential Mechanisms of Evolutionary Specialization.</title>
        <authorList>
            <person name="Sun Y."/>
            <person name="Deng T."/>
            <person name="Zhang A."/>
            <person name="Moore M.J."/>
            <person name="Landis J.B."/>
            <person name="Lin N."/>
            <person name="Zhang H."/>
            <person name="Zhang X."/>
            <person name="Huang J."/>
            <person name="Zhang X."/>
            <person name="Sun H."/>
            <person name="Wang H."/>
        </authorList>
    </citation>
    <scope>NUCLEOTIDE SEQUENCE [LARGE SCALE GENOMIC DNA]</scope>
    <source>
        <strain evidence="4">TB1705</strain>
        <tissue evidence="4">Leaf</tissue>
    </source>
</reference>
<dbReference type="NCBIfam" id="TIGR01790">
    <property type="entry name" value="carotene-cycl"/>
    <property type="match status" value="1"/>
</dbReference>
<gene>
    <name evidence="4" type="ORF">GIB67_024270</name>
</gene>
<dbReference type="GO" id="GO:0051225">
    <property type="term" value="P:spindle assembly"/>
    <property type="evidence" value="ECO:0007669"/>
    <property type="project" value="InterPro"/>
</dbReference>
<feature type="region of interest" description="Disordered" evidence="2">
    <location>
        <begin position="71"/>
        <end position="91"/>
    </location>
</feature>
<keyword evidence="5" id="KW-1185">Reference proteome</keyword>
<dbReference type="PANTHER" id="PTHR39757:SF3">
    <property type="entry name" value="LYCOPENE EPSILON CYCLASE, CHLOROPLASTIC"/>
    <property type="match status" value="1"/>
</dbReference>
<dbReference type="Proteomes" id="UP000541444">
    <property type="component" value="Unassembled WGS sequence"/>
</dbReference>
<keyword evidence="3" id="KW-1133">Transmembrane helix</keyword>
<dbReference type="EMBL" id="JACGCM010001859">
    <property type="protein sequence ID" value="KAF6148095.1"/>
    <property type="molecule type" value="Genomic_DNA"/>
</dbReference>
<name>A0A7J7LZQ2_9MAGN</name>
<evidence type="ECO:0000256" key="2">
    <source>
        <dbReference type="SAM" id="MobiDB-lite"/>
    </source>
</evidence>
<keyword evidence="3" id="KW-0472">Membrane</keyword>
<proteinExistence type="predicted"/>
<sequence length="406" mass="46137">MLKATSDYGALTTSVADFQWSQNLRESPTIWGEMLRPIPVALVSCIRYFEAMTAMRETFATLQNLRVGSSSYSSPSMPTKNHSPKSECVTPPQWRQKQHLTKLLNVEQITEAPDGHSVAVCEGEIFIPCRLATVASRAASWKLLEYERLYEADSASLDTEYPKFLYVMPMSPSGVFFKKTCLASRDAMPFDLLKKKLMSRLETMGIRVIKVYKEEMSYIPIVGSLPNTEQKNLAFGATASMVHPAIGYSVVRSLTEAPKYASAIVKILEQDNYSKRVGTHERIAENILMQAGSTLWPQERERQRTFFLFGLELILLLDIEGIRTFFNTFFRLPTWMWWGFLGSSLSSTDFILFSFYMFVLAPNNMQMSLVRYVMSDPLGAFMIVVKDIITKNPQSMYLDVDHDPLA</sequence>
<dbReference type="InterPro" id="IPR028346">
    <property type="entry name" value="HAUS2"/>
</dbReference>
<dbReference type="Pfam" id="PF05834">
    <property type="entry name" value="Lycopene_cycl"/>
    <property type="match status" value="1"/>
</dbReference>
<organism evidence="4 5">
    <name type="scientific">Kingdonia uniflora</name>
    <dbReference type="NCBI Taxonomy" id="39325"/>
    <lineage>
        <taxon>Eukaryota</taxon>
        <taxon>Viridiplantae</taxon>
        <taxon>Streptophyta</taxon>
        <taxon>Embryophyta</taxon>
        <taxon>Tracheophyta</taxon>
        <taxon>Spermatophyta</taxon>
        <taxon>Magnoliopsida</taxon>
        <taxon>Ranunculales</taxon>
        <taxon>Circaeasteraceae</taxon>
        <taxon>Kingdonia</taxon>
    </lineage>
</organism>
<feature type="transmembrane region" description="Helical" evidence="3">
    <location>
        <begin position="338"/>
        <end position="361"/>
    </location>
</feature>
<evidence type="ECO:0000256" key="1">
    <source>
        <dbReference type="ARBA" id="ARBA00004829"/>
    </source>
</evidence>
<evidence type="ECO:0008006" key="6">
    <source>
        <dbReference type="Google" id="ProtNLM"/>
    </source>
</evidence>
<dbReference type="Pfam" id="PF15003">
    <property type="entry name" value="HAUS2"/>
    <property type="match status" value="1"/>
</dbReference>
<dbReference type="GO" id="GO:0031023">
    <property type="term" value="P:microtubule organizing center organization"/>
    <property type="evidence" value="ECO:0007669"/>
    <property type="project" value="InterPro"/>
</dbReference>
<comment type="caution">
    <text evidence="4">The sequence shown here is derived from an EMBL/GenBank/DDBJ whole genome shotgun (WGS) entry which is preliminary data.</text>
</comment>
<dbReference type="InterPro" id="IPR010108">
    <property type="entry name" value="Lycopene_cyclase_b/e"/>
</dbReference>
<dbReference type="OrthoDB" id="2015447at2759"/>
<evidence type="ECO:0000313" key="5">
    <source>
        <dbReference type="Proteomes" id="UP000541444"/>
    </source>
</evidence>
<accession>A0A7J7LZQ2</accession>
<protein>
    <recommendedName>
        <fullName evidence="6">Lycopene epsilon cyclase</fullName>
    </recommendedName>
</protein>
<dbReference type="GO" id="GO:0016705">
    <property type="term" value="F:oxidoreductase activity, acting on paired donors, with incorporation or reduction of molecular oxygen"/>
    <property type="evidence" value="ECO:0007669"/>
    <property type="project" value="InterPro"/>
</dbReference>